<dbReference type="SMART" id="SM00061">
    <property type="entry name" value="MATH"/>
    <property type="match status" value="1"/>
</dbReference>
<feature type="compositionally biased region" description="Basic and acidic residues" evidence="1">
    <location>
        <begin position="1"/>
        <end position="12"/>
    </location>
</feature>
<organism evidence="3 4">
    <name type="scientific">Turnera subulata</name>
    <dbReference type="NCBI Taxonomy" id="218843"/>
    <lineage>
        <taxon>Eukaryota</taxon>
        <taxon>Viridiplantae</taxon>
        <taxon>Streptophyta</taxon>
        <taxon>Embryophyta</taxon>
        <taxon>Tracheophyta</taxon>
        <taxon>Spermatophyta</taxon>
        <taxon>Magnoliopsida</taxon>
        <taxon>eudicotyledons</taxon>
        <taxon>Gunneridae</taxon>
        <taxon>Pentapetalae</taxon>
        <taxon>rosids</taxon>
        <taxon>fabids</taxon>
        <taxon>Malpighiales</taxon>
        <taxon>Passifloraceae</taxon>
        <taxon>Turnera</taxon>
    </lineage>
</organism>
<evidence type="ECO:0000256" key="1">
    <source>
        <dbReference type="SAM" id="MobiDB-lite"/>
    </source>
</evidence>
<dbReference type="EMBL" id="JAKUCV010003583">
    <property type="protein sequence ID" value="KAJ4838325.1"/>
    <property type="molecule type" value="Genomic_DNA"/>
</dbReference>
<dbReference type="SUPFAM" id="SSF49599">
    <property type="entry name" value="TRAF domain-like"/>
    <property type="match status" value="1"/>
</dbReference>
<sequence>MAGPKPQDKGVPSDEVGPPVSKAHVRKEVVVWDSSRKRPWDGVLSPTVFQAQEHYPKRPRNDNLRGSRLVYEKNVGSWDILSTNFKDPDEELPAAPELIIQEPKDLWPMFQNLCQRRKIVVRRSVGRKKASGVRIEELDQRLSKCLSLSASSSGFSQLGYVVDDGYVFAVEVFVLEEVIKSVDGEILSLAKKPAGGLCSWKIDNYSTLKKDFLYSEVFSVGGQNWKLLLYPNGNLTSAGEHVSIYLCLDDIGNIPCGREVFAHYKLRLKNNVTGKHHESTGRDWFDDKENNDWGSRRFILQSDLKSKDKGYLVNDSVTFEAELIHISTVRDV</sequence>
<dbReference type="Pfam" id="PF22486">
    <property type="entry name" value="MATH_2"/>
    <property type="match status" value="1"/>
</dbReference>
<proteinExistence type="predicted"/>
<dbReference type="InterPro" id="IPR002083">
    <property type="entry name" value="MATH/TRAF_dom"/>
</dbReference>
<accession>A0A9Q0FX68</accession>
<dbReference type="Gene3D" id="2.60.210.10">
    <property type="entry name" value="Apoptosis, Tumor Necrosis Factor Receptor Associated Protein 2, Chain A"/>
    <property type="match status" value="1"/>
</dbReference>
<reference evidence="3" key="2">
    <citation type="journal article" date="2023" name="Plants (Basel)">
        <title>Annotation of the Turnera subulata (Passifloraceae) Draft Genome Reveals the S-Locus Evolved after the Divergence of Turneroideae from Passifloroideae in a Stepwise Manner.</title>
        <authorList>
            <person name="Henning P.M."/>
            <person name="Roalson E.H."/>
            <person name="Mir W."/>
            <person name="McCubbin A.G."/>
            <person name="Shore J.S."/>
        </authorList>
    </citation>
    <scope>NUCLEOTIDE SEQUENCE</scope>
    <source>
        <strain evidence="3">F60SS</strain>
    </source>
</reference>
<dbReference type="OrthoDB" id="289038at2759"/>
<dbReference type="PANTHER" id="PTHR46162">
    <property type="entry name" value="TRAF-LIKE FAMILY PROTEIN"/>
    <property type="match status" value="1"/>
</dbReference>
<feature type="region of interest" description="Disordered" evidence="1">
    <location>
        <begin position="1"/>
        <end position="22"/>
    </location>
</feature>
<dbReference type="InterPro" id="IPR008974">
    <property type="entry name" value="TRAF-like"/>
</dbReference>
<feature type="domain" description="MATH" evidence="2">
    <location>
        <begin position="195"/>
        <end position="323"/>
    </location>
</feature>
<dbReference type="Proteomes" id="UP001141552">
    <property type="component" value="Unassembled WGS sequence"/>
</dbReference>
<protein>
    <recommendedName>
        <fullName evidence="2">MATH domain-containing protein</fullName>
    </recommendedName>
</protein>
<dbReference type="AlphaFoldDB" id="A0A9Q0FX68"/>
<name>A0A9Q0FX68_9ROSI</name>
<evidence type="ECO:0000259" key="2">
    <source>
        <dbReference type="PROSITE" id="PS50144"/>
    </source>
</evidence>
<dbReference type="PROSITE" id="PS50144">
    <property type="entry name" value="MATH"/>
    <property type="match status" value="1"/>
</dbReference>
<evidence type="ECO:0000313" key="3">
    <source>
        <dbReference type="EMBL" id="KAJ4838325.1"/>
    </source>
</evidence>
<dbReference type="PANTHER" id="PTHR46162:SF2">
    <property type="entry name" value="ANKYRIN REPEAT-CONTAINING PROTEIN-RELATED"/>
    <property type="match status" value="1"/>
</dbReference>
<evidence type="ECO:0000313" key="4">
    <source>
        <dbReference type="Proteomes" id="UP001141552"/>
    </source>
</evidence>
<keyword evidence="4" id="KW-1185">Reference proteome</keyword>
<reference evidence="3" key="1">
    <citation type="submission" date="2022-02" db="EMBL/GenBank/DDBJ databases">
        <authorList>
            <person name="Henning P.M."/>
            <person name="McCubbin A.G."/>
            <person name="Shore J.S."/>
        </authorList>
    </citation>
    <scope>NUCLEOTIDE SEQUENCE</scope>
    <source>
        <strain evidence="3">F60SS</strain>
        <tissue evidence="3">Leaves</tissue>
    </source>
</reference>
<comment type="caution">
    <text evidence="3">The sequence shown here is derived from an EMBL/GenBank/DDBJ whole genome shotgun (WGS) entry which is preliminary data.</text>
</comment>
<gene>
    <name evidence="3" type="ORF">Tsubulata_031743</name>
</gene>
<dbReference type="CDD" id="cd00121">
    <property type="entry name" value="MATH"/>
    <property type="match status" value="1"/>
</dbReference>